<feature type="region of interest" description="Disordered" evidence="2">
    <location>
        <begin position="575"/>
        <end position="610"/>
    </location>
</feature>
<evidence type="ECO:0000256" key="2">
    <source>
        <dbReference type="SAM" id="MobiDB-lite"/>
    </source>
</evidence>
<feature type="region of interest" description="Disordered" evidence="2">
    <location>
        <begin position="671"/>
        <end position="693"/>
    </location>
</feature>
<keyword evidence="4" id="KW-1185">Reference proteome</keyword>
<feature type="coiled-coil region" evidence="1">
    <location>
        <begin position="641"/>
        <end position="668"/>
    </location>
</feature>
<evidence type="ECO:0000313" key="3">
    <source>
        <dbReference type="EMBL" id="KAK5955636.1"/>
    </source>
</evidence>
<proteinExistence type="predicted"/>
<reference evidence="3 4" key="1">
    <citation type="submission" date="2022-12" db="EMBL/GenBank/DDBJ databases">
        <title>Genomic features and morphological characterization of a novel Knufia sp. strain isolated from spacecraft assembly facility.</title>
        <authorList>
            <person name="Teixeira M."/>
            <person name="Chander A.M."/>
            <person name="Stajich J.E."/>
            <person name="Venkateswaran K."/>
        </authorList>
    </citation>
    <scope>NUCLEOTIDE SEQUENCE [LARGE SCALE GENOMIC DNA]</scope>
    <source>
        <strain evidence="3 4">FJI-L2-BK-P2</strain>
    </source>
</reference>
<dbReference type="EMBL" id="JAKLMC020000006">
    <property type="protein sequence ID" value="KAK5955636.1"/>
    <property type="molecule type" value="Genomic_DNA"/>
</dbReference>
<dbReference type="AlphaFoldDB" id="A0AAN8EX89"/>
<evidence type="ECO:0000313" key="4">
    <source>
        <dbReference type="Proteomes" id="UP001316803"/>
    </source>
</evidence>
<organism evidence="3 4">
    <name type="scientific">Knufia fluminis</name>
    <dbReference type="NCBI Taxonomy" id="191047"/>
    <lineage>
        <taxon>Eukaryota</taxon>
        <taxon>Fungi</taxon>
        <taxon>Dikarya</taxon>
        <taxon>Ascomycota</taxon>
        <taxon>Pezizomycotina</taxon>
        <taxon>Eurotiomycetes</taxon>
        <taxon>Chaetothyriomycetidae</taxon>
        <taxon>Chaetothyriales</taxon>
        <taxon>Trichomeriaceae</taxon>
        <taxon>Knufia</taxon>
    </lineage>
</organism>
<feature type="region of interest" description="Disordered" evidence="2">
    <location>
        <begin position="1"/>
        <end position="21"/>
    </location>
</feature>
<accession>A0AAN8EX89</accession>
<comment type="caution">
    <text evidence="3">The sequence shown here is derived from an EMBL/GenBank/DDBJ whole genome shotgun (WGS) entry which is preliminary data.</text>
</comment>
<evidence type="ECO:0000256" key="1">
    <source>
        <dbReference type="SAM" id="Coils"/>
    </source>
</evidence>
<sequence length="693" mass="79477">MRGLTSRGVRPCLRHGNTHVTSSAPPIRRTILPPIRKGLSSADAFAILLPGVLTAAFVVDVTAKKERSLEWDRQIAAVEAESERLRERQAESWCRIQQRSVARGLYQQRRMMTTSTRREFEVSAEIDPLEKEKELNAGDVDSAATDTEVTSTEENVEAQKRFERLVATRLALQFMLQLRAGRSQLYTPQVTFEPTDAKYPQSMDYLVRELERVQNMMASMHIEKFPWGIQMPYDFLQRKRELTARLDQLIASYRNVDIHLPDFIMSYVQLIGEYKMGPHVVSYVNMMRALSNMQNGESPMAAMTENAIWDGRQLLGSHTISNIIFRHGSDGESARFQELLKRLTSADKYPKPRSPWFRATVNDMQIALPSSRHPLLLASLIRTALCNRQQTVAEAYATVFFSRARAEGYDGRAKWHVVACFLEAYGSWDSWSAARRWLQTAVQWAEEYLDISEETLSRVVMRMLNCCVACDRREEYELIMEAAVAHGINCYKLDESRPVKLSNRAQHIRLDWIRRQRDRRQQGQLRSANVSTQDVKDFQATLEGRFDDQQELPKKPFHPSDARIFYDDIPKAYRPPIDRTEPLDMPQPYTTSQPSPARLEDVSHEATSDKDTTMLTVSPFFSPPTEEEYGQLRDEVGSLSLDEQQQEILRLRKALAEAEAKLSMAHDQALAREQSEHTETYEEENVAKQAGTG</sequence>
<dbReference type="Proteomes" id="UP001316803">
    <property type="component" value="Unassembled WGS sequence"/>
</dbReference>
<name>A0AAN8EX89_9EURO</name>
<feature type="compositionally biased region" description="Basic and acidic residues" evidence="2">
    <location>
        <begin position="671"/>
        <end position="680"/>
    </location>
</feature>
<feature type="region of interest" description="Disordered" evidence="2">
    <location>
        <begin position="131"/>
        <end position="155"/>
    </location>
</feature>
<protein>
    <submittedName>
        <fullName evidence="3">Uncharacterized protein</fullName>
    </submittedName>
</protein>
<feature type="compositionally biased region" description="Basic and acidic residues" evidence="2">
    <location>
        <begin position="598"/>
        <end position="610"/>
    </location>
</feature>
<feature type="compositionally biased region" description="Polar residues" evidence="2">
    <location>
        <begin position="144"/>
        <end position="153"/>
    </location>
</feature>
<gene>
    <name evidence="3" type="ORF">OHC33_003277</name>
</gene>
<keyword evidence="1" id="KW-0175">Coiled coil</keyword>